<dbReference type="GO" id="GO:0008835">
    <property type="term" value="F:diaminohydroxyphosphoribosylaminopyrimidine deaminase activity"/>
    <property type="evidence" value="ECO:0007669"/>
    <property type="project" value="UniProtKB-EC"/>
</dbReference>
<evidence type="ECO:0000313" key="8">
    <source>
        <dbReference type="Proteomes" id="UP000308054"/>
    </source>
</evidence>
<dbReference type="EMBL" id="SRXW01000001">
    <property type="protein sequence ID" value="TGY90770.1"/>
    <property type="molecule type" value="Genomic_DNA"/>
</dbReference>
<dbReference type="GO" id="GO:0008270">
    <property type="term" value="F:zinc ion binding"/>
    <property type="evidence" value="ECO:0007669"/>
    <property type="project" value="InterPro"/>
</dbReference>
<evidence type="ECO:0000256" key="5">
    <source>
        <dbReference type="ARBA" id="ARBA00022833"/>
    </source>
</evidence>
<comment type="caution">
    <text evidence="7">The sequence shown here is derived from an EMBL/GenBank/DDBJ whole genome shotgun (WGS) entry which is preliminary data.</text>
</comment>
<evidence type="ECO:0000256" key="1">
    <source>
        <dbReference type="ARBA" id="ARBA00004882"/>
    </source>
</evidence>
<accession>A0A4S2H519</accession>
<keyword evidence="7" id="KW-0378">Hydrolase</keyword>
<feature type="domain" description="CMP/dCMP-type deaminase" evidence="6">
    <location>
        <begin position="1"/>
        <end position="117"/>
    </location>
</feature>
<keyword evidence="5" id="KW-0862">Zinc</keyword>
<evidence type="ECO:0000256" key="3">
    <source>
        <dbReference type="ARBA" id="ARBA00022619"/>
    </source>
</evidence>
<evidence type="ECO:0000256" key="2">
    <source>
        <dbReference type="ARBA" id="ARBA00012766"/>
    </source>
</evidence>
<dbReference type="Proteomes" id="UP000308054">
    <property type="component" value="Unassembled WGS sequence"/>
</dbReference>
<dbReference type="SUPFAM" id="SSF53927">
    <property type="entry name" value="Cytidine deaminase-like"/>
    <property type="match status" value="1"/>
</dbReference>
<dbReference type="GO" id="GO:0016491">
    <property type="term" value="F:oxidoreductase activity"/>
    <property type="evidence" value="ECO:0007669"/>
    <property type="project" value="UniProtKB-KW"/>
</dbReference>
<protein>
    <recommendedName>
        <fullName evidence="2">diaminohydroxyphosphoribosylaminopyrimidine deaminase</fullName>
        <ecNumber evidence="2">3.5.4.26</ecNumber>
    </recommendedName>
</protein>
<dbReference type="GO" id="GO:0009231">
    <property type="term" value="P:riboflavin biosynthetic process"/>
    <property type="evidence" value="ECO:0007669"/>
    <property type="project" value="UniProtKB-UniPathway"/>
</dbReference>
<dbReference type="PROSITE" id="PS00903">
    <property type="entry name" value="CYT_DCMP_DEAMINASES_1"/>
    <property type="match status" value="1"/>
</dbReference>
<dbReference type="CDD" id="cd01284">
    <property type="entry name" value="Riboflavin_deaminase-reductase"/>
    <property type="match status" value="1"/>
</dbReference>
<dbReference type="InterPro" id="IPR016192">
    <property type="entry name" value="APOBEC/CMP_deaminase_Zn-bd"/>
</dbReference>
<dbReference type="PANTHER" id="PTHR11079:SF162">
    <property type="entry name" value="RIBOFLAVIN BIOSYNTHESIS PROTEIN PYRD, CHLOROPLASTIC"/>
    <property type="match status" value="1"/>
</dbReference>
<dbReference type="InterPro" id="IPR016193">
    <property type="entry name" value="Cytidine_deaminase-like"/>
</dbReference>
<dbReference type="AlphaFoldDB" id="A0A4S2H519"/>
<evidence type="ECO:0000313" key="7">
    <source>
        <dbReference type="EMBL" id="TGY90770.1"/>
    </source>
</evidence>
<dbReference type="PROSITE" id="PS51747">
    <property type="entry name" value="CYT_DCMP_DEAMINASES_2"/>
    <property type="match status" value="1"/>
</dbReference>
<dbReference type="NCBIfam" id="TIGR00326">
    <property type="entry name" value="eubact_ribD"/>
    <property type="match status" value="1"/>
</dbReference>
<dbReference type="EC" id="3.5.4.26" evidence="2"/>
<keyword evidence="4" id="KW-0479">Metal-binding</keyword>
<dbReference type="InterPro" id="IPR004794">
    <property type="entry name" value="Eubact_RibD"/>
</dbReference>
<keyword evidence="8" id="KW-1185">Reference proteome</keyword>
<keyword evidence="7" id="KW-0560">Oxidoreductase</keyword>
<evidence type="ECO:0000256" key="4">
    <source>
        <dbReference type="ARBA" id="ARBA00022723"/>
    </source>
</evidence>
<dbReference type="Pfam" id="PF00383">
    <property type="entry name" value="dCMP_cyt_deam_1"/>
    <property type="match status" value="1"/>
</dbReference>
<comment type="pathway">
    <text evidence="1">Cofactor biosynthesis; riboflavin biosynthesis; 5-amino-6-(D-ribitylamino)uracil from GTP: step 2/4.</text>
</comment>
<dbReference type="PANTHER" id="PTHR11079">
    <property type="entry name" value="CYTOSINE DEAMINASE FAMILY MEMBER"/>
    <property type="match status" value="1"/>
</dbReference>
<reference evidence="7 8" key="1">
    <citation type="journal article" date="2017" name="Int. J. Syst. Evol. Microbiol.">
        <title>Marinicauda algicola sp. nov., isolated from a marine red alga Rhodosorus marinus.</title>
        <authorList>
            <person name="Jeong S.E."/>
            <person name="Jeon S.H."/>
            <person name="Chun B.H."/>
            <person name="Kim D.W."/>
            <person name="Jeon C.O."/>
        </authorList>
    </citation>
    <scope>NUCLEOTIDE SEQUENCE [LARGE SCALE GENOMIC DNA]</scope>
    <source>
        <strain evidence="7 8">JCM 31718</strain>
    </source>
</reference>
<dbReference type="UniPathway" id="UPA00275">
    <property type="reaction ID" value="UER00401"/>
</dbReference>
<dbReference type="OrthoDB" id="9800865at2"/>
<dbReference type="Gene3D" id="3.40.140.10">
    <property type="entry name" value="Cytidine Deaminase, domain 2"/>
    <property type="match status" value="1"/>
</dbReference>
<sequence>MDAALARGFAALGTTAPNPAVGCVIVKDLRVIAAAATAPGGRPHAEALALEQAGEAARGATAYVTLEPCAHHGRTPPCAEALAKAGIARVVIACGDRFDRVDGRGIALLEAAGIEVVRDVRLDAAAAHHAGFFARLSTGRPLVVQDNRPALFDADLVPGPGESLEDALDRLGRAGMNRVRLAGARETRR</sequence>
<gene>
    <name evidence="7" type="primary">ribD</name>
    <name evidence="7" type="ORF">E5163_04195</name>
</gene>
<name>A0A4S2H519_9PROT</name>
<evidence type="ECO:0000259" key="6">
    <source>
        <dbReference type="PROSITE" id="PS51747"/>
    </source>
</evidence>
<dbReference type="InterPro" id="IPR002125">
    <property type="entry name" value="CMP_dCMP_dom"/>
</dbReference>
<keyword evidence="3" id="KW-0686">Riboflavin biosynthesis</keyword>
<organism evidence="7 8">
    <name type="scientific">Marinicauda algicola</name>
    <dbReference type="NCBI Taxonomy" id="2029849"/>
    <lineage>
        <taxon>Bacteria</taxon>
        <taxon>Pseudomonadati</taxon>
        <taxon>Pseudomonadota</taxon>
        <taxon>Alphaproteobacteria</taxon>
        <taxon>Maricaulales</taxon>
        <taxon>Maricaulaceae</taxon>
        <taxon>Marinicauda</taxon>
    </lineage>
</organism>
<proteinExistence type="predicted"/>